<evidence type="ECO:0000256" key="1">
    <source>
        <dbReference type="ARBA" id="ARBA00004141"/>
    </source>
</evidence>
<dbReference type="PANTHER" id="PTHR31488">
    <property type="entry name" value="DPY-19-LIKE 1, LIKE (H. SAPIENS)"/>
    <property type="match status" value="1"/>
</dbReference>
<feature type="compositionally biased region" description="Basic and acidic residues" evidence="8">
    <location>
        <begin position="547"/>
        <end position="560"/>
    </location>
</feature>
<protein>
    <submittedName>
        <fullName evidence="10">Uncharacterized protein</fullName>
    </submittedName>
</protein>
<dbReference type="Pfam" id="PF10034">
    <property type="entry name" value="Dpy19"/>
    <property type="match status" value="1"/>
</dbReference>
<evidence type="ECO:0000256" key="8">
    <source>
        <dbReference type="SAM" id="MobiDB-lite"/>
    </source>
</evidence>
<keyword evidence="3" id="KW-0328">Glycosyltransferase</keyword>
<feature type="region of interest" description="Disordered" evidence="8">
    <location>
        <begin position="547"/>
        <end position="618"/>
    </location>
</feature>
<feature type="transmembrane region" description="Helical" evidence="9">
    <location>
        <begin position="247"/>
        <end position="264"/>
    </location>
</feature>
<feature type="transmembrane region" description="Helical" evidence="9">
    <location>
        <begin position="297"/>
        <end position="316"/>
    </location>
</feature>
<proteinExistence type="inferred from homology"/>
<feature type="transmembrane region" description="Helical" evidence="9">
    <location>
        <begin position="625"/>
        <end position="649"/>
    </location>
</feature>
<name>A0A9N9WTG1_9DIPT</name>
<sequence>MLTRKILYILVHSSVGLLLSLVHILHISRLFENSTKFSHLSNLERELSLAPHEAFYYQFYKRLINSDSFEEGINNLIADNITEYNEGLTINSIRRFHIFPEIIMAFLYRNFLSLSNSLNIPTVNCYYLEPDENSKVDDPKVFVNCEGLGEPIYFYLAIIWSLSAITIFLMYMYGYFLHRNFIAGCSAIVYFFCTHENATNIHRTPMLRHNFAIPFIIWQTFYLNLYIDRHIFGIDNTRKEGSHHRNYAMIISIIIFSTISNIFWDMSSHIFLAQTLALFLLLQCNNRNGISYISSGLVLDFAVSQVIANCLSYFLMYGNIKFLISGNNSANIALIIYIVRMKIVRLPTEEENPNFRSPYKKFFYVLFFYLSTSWFIQDLMDRFVPYIQDNTTSYHIDLIFAMLHLKLPNFYTLLTYYRDNTNDLINVSTLRVYCLVFLFKNLSIYISIKFYQMLHARRQKIDEDVLEMQERAKNYVIEDFLETNRVTMKDLQDPKTEKKIQENLKLLESCNYDYQLYKLEKATKKIDIKTEKANFLNDIKKLKTQIHRTEKSKNEKRQKAIDSCSSNEESEHETLEPEQEKNEEEEVENVENEKTEPTDTKSKKSNSKPDDSAQKSDSPYHVQPYYAFILIQTVLVGCIGLKYILTPFLCLISCTLPSRSWFKKTSTTAYWIFYLFLVACTFNYPGLKSLRYQYDFKNEFRNPELENLIGWIEKTEPNAVFAAPLELSAHILLSTNRPIVNHPLIEYPEMIERTKSLYSIFSKRQSTDVYNQLVKLRVQYVVIPYESCFIASKDGVRLIDIFDYIEPENYDKKAFCVSLFQKSNPSFMKVFENVKYIVIQIFSQSIQLELKKKGFPEVNM</sequence>
<evidence type="ECO:0000313" key="11">
    <source>
        <dbReference type="Proteomes" id="UP001153620"/>
    </source>
</evidence>
<comment type="subcellular location">
    <subcellularLocation>
        <location evidence="1">Membrane</location>
        <topology evidence="1">Multi-pass membrane protein</topology>
    </subcellularLocation>
</comment>
<feature type="transmembrane region" description="Helical" evidence="9">
    <location>
        <begin position="6"/>
        <end position="27"/>
    </location>
</feature>
<dbReference type="OrthoDB" id="6019623at2759"/>
<keyword evidence="4" id="KW-0808">Transferase</keyword>
<comment type="similarity">
    <text evidence="2">Belongs to the dpy-19 family.</text>
</comment>
<evidence type="ECO:0000256" key="9">
    <source>
        <dbReference type="SAM" id="Phobius"/>
    </source>
</evidence>
<feature type="transmembrane region" description="Helical" evidence="9">
    <location>
        <begin position="359"/>
        <end position="376"/>
    </location>
</feature>
<dbReference type="GO" id="GO:0005637">
    <property type="term" value="C:nuclear inner membrane"/>
    <property type="evidence" value="ECO:0007669"/>
    <property type="project" value="TreeGrafter"/>
</dbReference>
<evidence type="ECO:0000256" key="4">
    <source>
        <dbReference type="ARBA" id="ARBA00022679"/>
    </source>
</evidence>
<dbReference type="AlphaFoldDB" id="A0A9N9WTG1"/>
<organism evidence="10 11">
    <name type="scientific">Chironomus riparius</name>
    <dbReference type="NCBI Taxonomy" id="315576"/>
    <lineage>
        <taxon>Eukaryota</taxon>
        <taxon>Metazoa</taxon>
        <taxon>Ecdysozoa</taxon>
        <taxon>Arthropoda</taxon>
        <taxon>Hexapoda</taxon>
        <taxon>Insecta</taxon>
        <taxon>Pterygota</taxon>
        <taxon>Neoptera</taxon>
        <taxon>Endopterygota</taxon>
        <taxon>Diptera</taxon>
        <taxon>Nematocera</taxon>
        <taxon>Chironomoidea</taxon>
        <taxon>Chironomidae</taxon>
        <taxon>Chironominae</taxon>
        <taxon>Chironomus</taxon>
    </lineage>
</organism>
<dbReference type="InterPro" id="IPR018732">
    <property type="entry name" value="Dpy-19/Dpy-19-like"/>
</dbReference>
<evidence type="ECO:0000256" key="6">
    <source>
        <dbReference type="ARBA" id="ARBA00022989"/>
    </source>
</evidence>
<accession>A0A9N9WTG1</accession>
<reference evidence="10" key="2">
    <citation type="submission" date="2022-10" db="EMBL/GenBank/DDBJ databases">
        <authorList>
            <consortium name="ENA_rothamsted_submissions"/>
            <consortium name="culmorum"/>
            <person name="King R."/>
        </authorList>
    </citation>
    <scope>NUCLEOTIDE SEQUENCE</scope>
</reference>
<dbReference type="Proteomes" id="UP001153620">
    <property type="component" value="Chromosome 3"/>
</dbReference>
<evidence type="ECO:0000256" key="7">
    <source>
        <dbReference type="ARBA" id="ARBA00023136"/>
    </source>
</evidence>
<dbReference type="GO" id="GO:0000030">
    <property type="term" value="F:mannosyltransferase activity"/>
    <property type="evidence" value="ECO:0007669"/>
    <property type="project" value="TreeGrafter"/>
</dbReference>
<feature type="transmembrane region" description="Helical" evidence="9">
    <location>
        <begin position="322"/>
        <end position="339"/>
    </location>
</feature>
<keyword evidence="11" id="KW-1185">Reference proteome</keyword>
<reference evidence="10" key="1">
    <citation type="submission" date="2022-01" db="EMBL/GenBank/DDBJ databases">
        <authorList>
            <person name="King R."/>
        </authorList>
    </citation>
    <scope>NUCLEOTIDE SEQUENCE</scope>
</reference>
<dbReference type="PANTHER" id="PTHR31488:SF1">
    <property type="entry name" value="C-MANNOSYLTRANSFERASE DPY19L1"/>
    <property type="match status" value="1"/>
</dbReference>
<feature type="compositionally biased region" description="Basic and acidic residues" evidence="8">
    <location>
        <begin position="591"/>
        <end position="614"/>
    </location>
</feature>
<keyword evidence="5 9" id="KW-0812">Transmembrane</keyword>
<feature type="transmembrane region" description="Helical" evidence="9">
    <location>
        <begin position="669"/>
        <end position="687"/>
    </location>
</feature>
<evidence type="ECO:0000256" key="2">
    <source>
        <dbReference type="ARBA" id="ARBA00008744"/>
    </source>
</evidence>
<keyword evidence="7 9" id="KW-0472">Membrane</keyword>
<feature type="compositionally biased region" description="Acidic residues" evidence="8">
    <location>
        <begin position="581"/>
        <end position="590"/>
    </location>
</feature>
<dbReference type="EMBL" id="OU895879">
    <property type="protein sequence ID" value="CAG9808506.1"/>
    <property type="molecule type" value="Genomic_DNA"/>
</dbReference>
<feature type="transmembrane region" description="Helical" evidence="9">
    <location>
        <begin position="152"/>
        <end position="173"/>
    </location>
</feature>
<gene>
    <name evidence="10" type="ORF">CHIRRI_LOCUS11345</name>
</gene>
<evidence type="ECO:0000256" key="3">
    <source>
        <dbReference type="ARBA" id="ARBA00022676"/>
    </source>
</evidence>
<feature type="transmembrane region" description="Helical" evidence="9">
    <location>
        <begin position="211"/>
        <end position="227"/>
    </location>
</feature>
<feature type="transmembrane region" description="Helical" evidence="9">
    <location>
        <begin position="430"/>
        <end position="451"/>
    </location>
</feature>
<evidence type="ECO:0000313" key="10">
    <source>
        <dbReference type="EMBL" id="CAG9808506.1"/>
    </source>
</evidence>
<keyword evidence="6 9" id="KW-1133">Transmembrane helix</keyword>
<evidence type="ECO:0000256" key="5">
    <source>
        <dbReference type="ARBA" id="ARBA00022692"/>
    </source>
</evidence>